<gene>
    <name evidence="1" type="ORF">HMN09_01039400</name>
</gene>
<dbReference type="EMBL" id="JACAZE010000015">
    <property type="protein sequence ID" value="KAF7298176.1"/>
    <property type="molecule type" value="Genomic_DNA"/>
</dbReference>
<name>A0A8H6SER7_MYCCL</name>
<evidence type="ECO:0000313" key="1">
    <source>
        <dbReference type="EMBL" id="KAF7298176.1"/>
    </source>
</evidence>
<proteinExistence type="predicted"/>
<dbReference type="OrthoDB" id="10261040at2759"/>
<reference evidence="1" key="1">
    <citation type="submission" date="2020-05" db="EMBL/GenBank/DDBJ databases">
        <title>Mycena genomes resolve the evolution of fungal bioluminescence.</title>
        <authorList>
            <person name="Tsai I.J."/>
        </authorList>
    </citation>
    <scope>NUCLEOTIDE SEQUENCE</scope>
    <source>
        <strain evidence="1">110903Hualien_Pintung</strain>
    </source>
</reference>
<organism evidence="1 2">
    <name type="scientific">Mycena chlorophos</name>
    <name type="common">Agaric fungus</name>
    <name type="synonym">Agaricus chlorophos</name>
    <dbReference type="NCBI Taxonomy" id="658473"/>
    <lineage>
        <taxon>Eukaryota</taxon>
        <taxon>Fungi</taxon>
        <taxon>Dikarya</taxon>
        <taxon>Basidiomycota</taxon>
        <taxon>Agaricomycotina</taxon>
        <taxon>Agaricomycetes</taxon>
        <taxon>Agaricomycetidae</taxon>
        <taxon>Agaricales</taxon>
        <taxon>Marasmiineae</taxon>
        <taxon>Mycenaceae</taxon>
        <taxon>Mycena</taxon>
    </lineage>
</organism>
<protein>
    <submittedName>
        <fullName evidence="1">Uncharacterized protein</fullName>
    </submittedName>
</protein>
<dbReference type="Proteomes" id="UP000613580">
    <property type="component" value="Unassembled WGS sequence"/>
</dbReference>
<sequence length="171" mass="17877">MSVSATIHRLSVHAKLVHGRVLAVQTSPTDQIKYFDDLAVAASRAGDSLLCTSILAGHSSESDEFCDVGVWLGEGNFGKGNETLVLDTLGLKHGTITSVSLAHPTNIPTTVRVTSTTTELDAFAQKLAALKELHCFSSRSPSSSDVIYSLIGKSAAGGWGGLVGIGTESDY</sequence>
<comment type="caution">
    <text evidence="1">The sequence shown here is derived from an EMBL/GenBank/DDBJ whole genome shotgun (WGS) entry which is preliminary data.</text>
</comment>
<evidence type="ECO:0000313" key="2">
    <source>
        <dbReference type="Proteomes" id="UP000613580"/>
    </source>
</evidence>
<keyword evidence="2" id="KW-1185">Reference proteome</keyword>
<dbReference type="AlphaFoldDB" id="A0A8H6SER7"/>
<accession>A0A8H6SER7</accession>